<keyword evidence="5 10" id="KW-0418">Kinase</keyword>
<organism evidence="10 11">
    <name type="scientific">Mycolicibacterium doricum</name>
    <dbReference type="NCBI Taxonomy" id="126673"/>
    <lineage>
        <taxon>Bacteria</taxon>
        <taxon>Bacillati</taxon>
        <taxon>Actinomycetota</taxon>
        <taxon>Actinomycetes</taxon>
        <taxon>Mycobacteriales</taxon>
        <taxon>Mycobacteriaceae</taxon>
        <taxon>Mycolicibacterium</taxon>
    </lineage>
</organism>
<dbReference type="PANTHER" id="PTHR43547:SF2">
    <property type="entry name" value="HYBRID SIGNAL TRANSDUCTION HISTIDINE KINASE C"/>
    <property type="match status" value="1"/>
</dbReference>
<evidence type="ECO:0000256" key="4">
    <source>
        <dbReference type="ARBA" id="ARBA00022553"/>
    </source>
</evidence>
<dbReference type="EMBL" id="LQOS01000043">
    <property type="protein sequence ID" value="ORV37974.1"/>
    <property type="molecule type" value="Genomic_DNA"/>
</dbReference>
<evidence type="ECO:0000256" key="5">
    <source>
        <dbReference type="ARBA" id="ARBA00022777"/>
    </source>
</evidence>
<dbReference type="Proteomes" id="UP000467201">
    <property type="component" value="Chromosome"/>
</dbReference>
<dbReference type="SUPFAM" id="SSF47384">
    <property type="entry name" value="Homodimeric domain of signal transducing histidine kinase"/>
    <property type="match status" value="1"/>
</dbReference>
<name>A0A1X1T107_9MYCO</name>
<evidence type="ECO:0000259" key="8">
    <source>
        <dbReference type="PROSITE" id="PS50109"/>
    </source>
</evidence>
<keyword evidence="11" id="KW-1185">Reference proteome</keyword>
<proteinExistence type="predicted"/>
<evidence type="ECO:0000313" key="10">
    <source>
        <dbReference type="EMBL" id="ORV37974.1"/>
    </source>
</evidence>
<protein>
    <recommendedName>
        <fullName evidence="3">histidine kinase</fullName>
        <ecNumber evidence="3">2.7.13.3</ecNumber>
    </recommendedName>
</protein>
<dbReference type="GO" id="GO:0000155">
    <property type="term" value="F:phosphorelay sensor kinase activity"/>
    <property type="evidence" value="ECO:0007669"/>
    <property type="project" value="InterPro"/>
</dbReference>
<dbReference type="InterPro" id="IPR004358">
    <property type="entry name" value="Sig_transdc_His_kin-like_C"/>
</dbReference>
<keyword evidence="7" id="KW-0812">Transmembrane</keyword>
<evidence type="ECO:0000313" key="9">
    <source>
        <dbReference type="EMBL" id="BBZ06210.1"/>
    </source>
</evidence>
<feature type="transmembrane region" description="Helical" evidence="7">
    <location>
        <begin position="40"/>
        <end position="63"/>
    </location>
</feature>
<dbReference type="PROSITE" id="PS50109">
    <property type="entry name" value="HIS_KIN"/>
    <property type="match status" value="1"/>
</dbReference>
<dbReference type="STRING" id="126673.AWC01_15150"/>
<keyword evidence="4" id="KW-0597">Phosphoprotein</keyword>
<dbReference type="PANTHER" id="PTHR43547">
    <property type="entry name" value="TWO-COMPONENT HISTIDINE KINASE"/>
    <property type="match status" value="1"/>
</dbReference>
<dbReference type="SUPFAM" id="SSF55874">
    <property type="entry name" value="ATPase domain of HSP90 chaperone/DNA topoisomerase II/histidine kinase"/>
    <property type="match status" value="1"/>
</dbReference>
<dbReference type="Pfam" id="PF00512">
    <property type="entry name" value="HisKA"/>
    <property type="match status" value="1"/>
</dbReference>
<keyword evidence="7" id="KW-0472">Membrane</keyword>
<dbReference type="EMBL" id="AP022605">
    <property type="protein sequence ID" value="BBZ06210.1"/>
    <property type="molecule type" value="Genomic_DNA"/>
</dbReference>
<dbReference type="GO" id="GO:0005886">
    <property type="term" value="C:plasma membrane"/>
    <property type="evidence" value="ECO:0007669"/>
    <property type="project" value="UniProtKB-SubCell"/>
</dbReference>
<comment type="subcellular location">
    <subcellularLocation>
        <location evidence="2">Cell membrane</location>
    </subcellularLocation>
</comment>
<dbReference type="InterPro" id="IPR036890">
    <property type="entry name" value="HATPase_C_sf"/>
</dbReference>
<keyword evidence="7" id="KW-1133">Transmembrane helix</keyword>
<feature type="transmembrane region" description="Helical" evidence="7">
    <location>
        <begin position="6"/>
        <end position="28"/>
    </location>
</feature>
<reference evidence="10 11" key="1">
    <citation type="submission" date="2016-01" db="EMBL/GenBank/DDBJ databases">
        <title>The new phylogeny of the genus Mycobacterium.</title>
        <authorList>
            <person name="Tarcisio F."/>
            <person name="Conor M."/>
            <person name="Antonella G."/>
            <person name="Elisabetta G."/>
            <person name="Giulia F.S."/>
            <person name="Sara T."/>
            <person name="Anna F."/>
            <person name="Clotilde B."/>
            <person name="Roberto B."/>
            <person name="Veronica D.S."/>
            <person name="Fabio R."/>
            <person name="Monica P."/>
            <person name="Olivier J."/>
            <person name="Enrico T."/>
            <person name="Nicola S."/>
        </authorList>
    </citation>
    <scope>NUCLEOTIDE SEQUENCE [LARGE SCALE GENOMIC DNA]</scope>
    <source>
        <strain evidence="10 11">DSM 44339</strain>
    </source>
</reference>
<feature type="transmembrane region" description="Helical" evidence="7">
    <location>
        <begin position="69"/>
        <end position="88"/>
    </location>
</feature>
<dbReference type="SMART" id="SM00388">
    <property type="entry name" value="HisKA"/>
    <property type="match status" value="1"/>
</dbReference>
<reference evidence="9" key="3">
    <citation type="submission" date="2020-02" db="EMBL/GenBank/DDBJ databases">
        <authorList>
            <person name="Matsumoto Y."/>
            <person name="Motooka D."/>
            <person name="Nakamura S."/>
        </authorList>
    </citation>
    <scope>NUCLEOTIDE SEQUENCE</scope>
    <source>
        <strain evidence="9">JCM 12405</strain>
    </source>
</reference>
<dbReference type="InterPro" id="IPR003661">
    <property type="entry name" value="HisK_dim/P_dom"/>
</dbReference>
<evidence type="ECO:0000313" key="11">
    <source>
        <dbReference type="Proteomes" id="UP000193564"/>
    </source>
</evidence>
<evidence type="ECO:0000256" key="3">
    <source>
        <dbReference type="ARBA" id="ARBA00012438"/>
    </source>
</evidence>
<dbReference type="Gene3D" id="3.30.565.10">
    <property type="entry name" value="Histidine kinase-like ATPase, C-terminal domain"/>
    <property type="match status" value="1"/>
</dbReference>
<dbReference type="Proteomes" id="UP000193564">
    <property type="component" value="Unassembled WGS sequence"/>
</dbReference>
<evidence type="ECO:0000256" key="6">
    <source>
        <dbReference type="ARBA" id="ARBA00023012"/>
    </source>
</evidence>
<dbReference type="CDD" id="cd00082">
    <property type="entry name" value="HisKA"/>
    <property type="match status" value="1"/>
</dbReference>
<keyword evidence="5 10" id="KW-0808">Transferase</keyword>
<feature type="domain" description="Histidine kinase" evidence="8">
    <location>
        <begin position="119"/>
        <end position="340"/>
    </location>
</feature>
<dbReference type="KEGG" id="mdr:MDOR_03790"/>
<evidence type="ECO:0000313" key="12">
    <source>
        <dbReference type="Proteomes" id="UP000467201"/>
    </source>
</evidence>
<gene>
    <name evidence="10" type="ORF">AWC01_15150</name>
    <name evidence="9" type="ORF">MDOR_03790</name>
</gene>
<accession>A0A1X1T107</accession>
<dbReference type="RefSeq" id="WP_085192173.1">
    <property type="nucleotide sequence ID" value="NZ_AP022605.1"/>
</dbReference>
<keyword evidence="6" id="KW-0902">Two-component regulatory system</keyword>
<dbReference type="InterPro" id="IPR036097">
    <property type="entry name" value="HisK_dim/P_sf"/>
</dbReference>
<dbReference type="Pfam" id="PF02518">
    <property type="entry name" value="HATPase_c"/>
    <property type="match status" value="1"/>
</dbReference>
<evidence type="ECO:0000256" key="7">
    <source>
        <dbReference type="SAM" id="Phobius"/>
    </source>
</evidence>
<dbReference type="InterPro" id="IPR003594">
    <property type="entry name" value="HATPase_dom"/>
</dbReference>
<dbReference type="AlphaFoldDB" id="A0A1X1T107"/>
<sequence length="344" mass="36622">MPSTDVWEIGAWALACSIPVVLAGALIIRLARTWSLAVSMVVLVLIPVLATFTGVLGASGFMVTETFEPIAVVLVVVAVVTIPGAVMLGRYQARRTVWEQEIRDSERAAEMSRRQLVAFVSHDLRTPLAGIRAVSEAIADGLVGGDEVRAHAKHIEQESIRLSEMVDDLFEVSKINAGAVQPAFDRVALDEVVDDVLAAHRIAAERAGVQLRAELPDEPVRVLGSDRALVRVLSNLVANAIAHTPEGGRVQLALGSDENVAWARVDDTGVGIDEADLPRVFDVAYRGSNHRVPREDSSLPSGSGLGLAIAAGLVQAHRGTLSAHNLDTGARFEVRLPLALDTSG</sequence>
<dbReference type="SMART" id="SM00387">
    <property type="entry name" value="HATPase_c"/>
    <property type="match status" value="1"/>
</dbReference>
<evidence type="ECO:0000256" key="2">
    <source>
        <dbReference type="ARBA" id="ARBA00004236"/>
    </source>
</evidence>
<dbReference type="CDD" id="cd00075">
    <property type="entry name" value="HATPase"/>
    <property type="match status" value="1"/>
</dbReference>
<comment type="catalytic activity">
    <reaction evidence="1">
        <text>ATP + protein L-histidine = ADP + protein N-phospho-L-histidine.</text>
        <dbReference type="EC" id="2.7.13.3"/>
    </reaction>
</comment>
<dbReference type="EC" id="2.7.13.3" evidence="3"/>
<dbReference type="Gene3D" id="1.10.287.130">
    <property type="match status" value="1"/>
</dbReference>
<evidence type="ECO:0000256" key="1">
    <source>
        <dbReference type="ARBA" id="ARBA00000085"/>
    </source>
</evidence>
<dbReference type="PRINTS" id="PR00344">
    <property type="entry name" value="BCTRLSENSOR"/>
</dbReference>
<dbReference type="InterPro" id="IPR005467">
    <property type="entry name" value="His_kinase_dom"/>
</dbReference>
<dbReference type="OrthoDB" id="9806130at2"/>
<reference evidence="9 12" key="2">
    <citation type="journal article" date="2019" name="Emerg. Microbes Infect.">
        <title>Comprehensive subspecies identification of 175 nontuberculous mycobacteria species based on 7547 genomic profiles.</title>
        <authorList>
            <person name="Matsumoto Y."/>
            <person name="Kinjo T."/>
            <person name="Motooka D."/>
            <person name="Nabeya D."/>
            <person name="Jung N."/>
            <person name="Uechi K."/>
            <person name="Horii T."/>
            <person name="Iida T."/>
            <person name="Fujita J."/>
            <person name="Nakamura S."/>
        </authorList>
    </citation>
    <scope>NUCLEOTIDE SEQUENCE [LARGE SCALE GENOMIC DNA]</scope>
    <source>
        <strain evidence="9 12">JCM 12405</strain>
    </source>
</reference>